<dbReference type="RefSeq" id="WP_279650938.1">
    <property type="nucleotide sequence ID" value="NZ_CP122539.1"/>
</dbReference>
<name>A0ABY8L1R8_9FLAO</name>
<proteinExistence type="predicted"/>
<evidence type="ECO:0000313" key="6">
    <source>
        <dbReference type="EMBL" id="WGH75046.1"/>
    </source>
</evidence>
<keyword evidence="3 4" id="KW-0443">Lipid metabolism</keyword>
<keyword evidence="1 4" id="KW-0378">Hydrolase</keyword>
<accession>A0ABY8L1R8</accession>
<dbReference type="PROSITE" id="PS51635">
    <property type="entry name" value="PNPLA"/>
    <property type="match status" value="1"/>
</dbReference>
<dbReference type="PANTHER" id="PTHR14226:SF78">
    <property type="entry name" value="SLR0060 PROTEIN"/>
    <property type="match status" value="1"/>
</dbReference>
<keyword evidence="2 4" id="KW-0442">Lipid degradation</keyword>
<protein>
    <submittedName>
        <fullName evidence="6">Patatin-like phospholipase family protein</fullName>
    </submittedName>
</protein>
<dbReference type="InterPro" id="IPR016035">
    <property type="entry name" value="Acyl_Trfase/lysoPLipase"/>
</dbReference>
<gene>
    <name evidence="6" type="ORF">P8625_13340</name>
</gene>
<feature type="short sequence motif" description="GXGXXG" evidence="4">
    <location>
        <begin position="15"/>
        <end position="20"/>
    </location>
</feature>
<sequence>METKKKHTLGMVLAGGGVKGAAHIGVLKAMEEYEIKPSCIAGTSAGALAAAFYACGYSCDEIIDLVKSYRFFKIGAFSWSKAGMMDIERLLSGFEPYFKDKNFEDLEVDLQIVATNLVTGFSEVFNSGPMFRPILASCAFPFMFAPVEVNDSLYSDGGIINNFPVETLSGKAEKIIGVYLSPLKNITKDRFTTSLDVADRAYRISNRYDSIRKLDQCTWMINPPELQNYGTFTVSKMEEIYHLGYEYGLRLAPEIKKGLEKNE</sequence>
<feature type="short sequence motif" description="GXSXG" evidence="4">
    <location>
        <begin position="42"/>
        <end position="46"/>
    </location>
</feature>
<dbReference type="EMBL" id="CP122539">
    <property type="protein sequence ID" value="WGH75046.1"/>
    <property type="molecule type" value="Genomic_DNA"/>
</dbReference>
<feature type="active site" description="Proton acceptor" evidence="4">
    <location>
        <position position="156"/>
    </location>
</feature>
<feature type="active site" description="Nucleophile" evidence="4">
    <location>
        <position position="44"/>
    </location>
</feature>
<dbReference type="PANTHER" id="PTHR14226">
    <property type="entry name" value="NEUROPATHY TARGET ESTERASE/SWISS CHEESE D.MELANOGASTER"/>
    <property type="match status" value="1"/>
</dbReference>
<feature type="domain" description="PNPLA" evidence="5">
    <location>
        <begin position="11"/>
        <end position="169"/>
    </location>
</feature>
<dbReference type="Pfam" id="PF01734">
    <property type="entry name" value="Patatin"/>
    <property type="match status" value="1"/>
</dbReference>
<evidence type="ECO:0000256" key="4">
    <source>
        <dbReference type="PROSITE-ProRule" id="PRU01161"/>
    </source>
</evidence>
<organism evidence="6 7">
    <name type="scientific">Tenacibaculum tangerinum</name>
    <dbReference type="NCBI Taxonomy" id="3038772"/>
    <lineage>
        <taxon>Bacteria</taxon>
        <taxon>Pseudomonadati</taxon>
        <taxon>Bacteroidota</taxon>
        <taxon>Flavobacteriia</taxon>
        <taxon>Flavobacteriales</taxon>
        <taxon>Flavobacteriaceae</taxon>
        <taxon>Tenacibaculum</taxon>
    </lineage>
</organism>
<dbReference type="CDD" id="cd07205">
    <property type="entry name" value="Pat_PNPLA6_PNPLA7_NTE1_like"/>
    <property type="match status" value="1"/>
</dbReference>
<dbReference type="SUPFAM" id="SSF52151">
    <property type="entry name" value="FabD/lysophospholipase-like"/>
    <property type="match status" value="1"/>
</dbReference>
<dbReference type="InterPro" id="IPR050301">
    <property type="entry name" value="NTE"/>
</dbReference>
<feature type="short sequence motif" description="DGA/G" evidence="4">
    <location>
        <begin position="156"/>
        <end position="158"/>
    </location>
</feature>
<dbReference type="Gene3D" id="3.40.1090.10">
    <property type="entry name" value="Cytosolic phospholipase A2 catalytic domain"/>
    <property type="match status" value="2"/>
</dbReference>
<evidence type="ECO:0000256" key="1">
    <source>
        <dbReference type="ARBA" id="ARBA00022801"/>
    </source>
</evidence>
<dbReference type="Proteomes" id="UP001232001">
    <property type="component" value="Chromosome"/>
</dbReference>
<reference evidence="6 7" key="1">
    <citation type="submission" date="2023-04" db="EMBL/GenBank/DDBJ databases">
        <title>Tenacibaculum tangerinum sp. nov., isolated from sea tidal flat of South Korea.</title>
        <authorList>
            <person name="Lee S.H."/>
            <person name="Kim J.-J."/>
        </authorList>
    </citation>
    <scope>NUCLEOTIDE SEQUENCE [LARGE SCALE GENOMIC DNA]</scope>
    <source>
        <strain evidence="6 7">GRR-S3-23</strain>
    </source>
</reference>
<keyword evidence="7" id="KW-1185">Reference proteome</keyword>
<dbReference type="InterPro" id="IPR002641">
    <property type="entry name" value="PNPLA_dom"/>
</dbReference>
<evidence type="ECO:0000313" key="7">
    <source>
        <dbReference type="Proteomes" id="UP001232001"/>
    </source>
</evidence>
<evidence type="ECO:0000256" key="2">
    <source>
        <dbReference type="ARBA" id="ARBA00022963"/>
    </source>
</evidence>
<evidence type="ECO:0000259" key="5">
    <source>
        <dbReference type="PROSITE" id="PS51635"/>
    </source>
</evidence>
<evidence type="ECO:0000256" key="3">
    <source>
        <dbReference type="ARBA" id="ARBA00023098"/>
    </source>
</evidence>